<dbReference type="Gene3D" id="3.40.50.300">
    <property type="entry name" value="P-loop containing nucleotide triphosphate hydrolases"/>
    <property type="match status" value="2"/>
</dbReference>
<evidence type="ECO:0000259" key="1">
    <source>
        <dbReference type="PROSITE" id="PS51192"/>
    </source>
</evidence>
<sequence length="775" mass="89813">MAKAKRIDIMVAYVRESGVRLLLPALMAAVRRGAVITLLTGRNFNLTEPQALYLFRYYLGDAGIMKFYQDTGRSFHPKAYFVHFDTYSYLFVGSSNLSASALGGAVEWNYCLDSRENEREYMAFYQTFQDICQNHSLLADDEVLQQYARNWRKPGNISFDDWLKERQDTFRPRGAQIEALYYLSQTRAEGAEKALVHAATGIGKTYLAAFDSQSFATVLFIAHQEEILRQAAEAFRNVRNLEDYGFFTGKQKQTGKAVIFASVETLGQVKYLNDDYFAMDQFDYIVVDEFHHAVSNKYRNILAYFRPRFLLGLTATTERLDGRNIYALCDYNVAYELPLFTAINRGMLVPFRYYGIYDDTDYRPYRPVAGTYAAHDLNCLYLDNIRRMKQIVSHYRKYKSQRALGFCATREHAEAMAEFFIKQGIQAVAVYSNAQGAFTDDRKSAVEQLIRGDLKVIFAVDMFNEGIDIPALDMVMFLRPTESPIVFMQQLGRGLRLYPGKSHLTVLDFIGNYRNAGMVKGLLSREGQAVYGEGEPAENEYPDNCWVDFDLQLIDLFREADKNRQSLREVIKDEFYRIKSLLGKRPSRMELFENMTASVYELCLKHAKENPFKHYLAYLVELGEATPTEQELVGTIAEDFLQEIAATQMTKVYKMPVLLAMQEKNSLKAELTYEDVLAAWKKFFIKDRNWQDLPHVHSKQEFQELTDKWHLDKIRKMPLRFLQSDFIQTGGIMAIHVCENLKPYLRNEAVAAHFRDIVNYRAMDYYRRRYMGKIK</sequence>
<feature type="domain" description="Helicase C-terminal" evidence="2">
    <location>
        <begin position="390"/>
        <end position="542"/>
    </location>
</feature>
<dbReference type="PROSITE" id="PS51192">
    <property type="entry name" value="HELICASE_ATP_BIND_1"/>
    <property type="match status" value="1"/>
</dbReference>
<evidence type="ECO:0000313" key="3">
    <source>
        <dbReference type="EMBL" id="SHK78069.1"/>
    </source>
</evidence>
<dbReference type="SMART" id="SM00487">
    <property type="entry name" value="DEXDc"/>
    <property type="match status" value="1"/>
</dbReference>
<dbReference type="InterPro" id="IPR001650">
    <property type="entry name" value="Helicase_C-like"/>
</dbReference>
<dbReference type="GO" id="GO:0005524">
    <property type="term" value="F:ATP binding"/>
    <property type="evidence" value="ECO:0007669"/>
    <property type="project" value="InterPro"/>
</dbReference>
<dbReference type="GO" id="GO:0005829">
    <property type="term" value="C:cytosol"/>
    <property type="evidence" value="ECO:0007669"/>
    <property type="project" value="TreeGrafter"/>
</dbReference>
<proteinExistence type="predicted"/>
<dbReference type="CDD" id="cd18032">
    <property type="entry name" value="DEXHc_RE_I_III_res"/>
    <property type="match status" value="1"/>
</dbReference>
<dbReference type="PANTHER" id="PTHR47396">
    <property type="entry name" value="TYPE I RESTRICTION ENZYME ECOKI R PROTEIN"/>
    <property type="match status" value="1"/>
</dbReference>
<reference evidence="3 4" key="1">
    <citation type="submission" date="2016-11" db="EMBL/GenBank/DDBJ databases">
        <authorList>
            <person name="Jaros S."/>
            <person name="Januszkiewicz K."/>
            <person name="Wedrychowicz H."/>
        </authorList>
    </citation>
    <scope>NUCLEOTIDE SEQUENCE [LARGE SCALE GENOMIC DNA]</scope>
    <source>
        <strain evidence="3 4">HD4</strain>
    </source>
</reference>
<dbReference type="InterPro" id="IPR027417">
    <property type="entry name" value="P-loop_NTPase"/>
</dbReference>
<dbReference type="PANTHER" id="PTHR47396:SF1">
    <property type="entry name" value="ATP-DEPENDENT HELICASE IRC3-RELATED"/>
    <property type="match status" value="1"/>
</dbReference>
<dbReference type="GO" id="GO:0003677">
    <property type="term" value="F:DNA binding"/>
    <property type="evidence" value="ECO:0007669"/>
    <property type="project" value="InterPro"/>
</dbReference>
<evidence type="ECO:0000259" key="2">
    <source>
        <dbReference type="PROSITE" id="PS51194"/>
    </source>
</evidence>
<dbReference type="InterPro" id="IPR014001">
    <property type="entry name" value="Helicase_ATP-bd"/>
</dbReference>
<dbReference type="GO" id="GO:0016787">
    <property type="term" value="F:hydrolase activity"/>
    <property type="evidence" value="ECO:0007669"/>
    <property type="project" value="InterPro"/>
</dbReference>
<dbReference type="InterPro" id="IPR025202">
    <property type="entry name" value="PLD-like_dom"/>
</dbReference>
<dbReference type="AlphaFoldDB" id="A0A1M6V9E6"/>
<dbReference type="SUPFAM" id="SSF52540">
    <property type="entry name" value="P-loop containing nucleoside triphosphate hydrolases"/>
    <property type="match status" value="1"/>
</dbReference>
<accession>A0A1M6V9E6</accession>
<keyword evidence="3" id="KW-0378">Hydrolase</keyword>
<keyword evidence="3" id="KW-0067">ATP-binding</keyword>
<protein>
    <submittedName>
        <fullName evidence="3">Superfamily II DNA or RNA helicase</fullName>
    </submittedName>
</protein>
<dbReference type="Proteomes" id="UP000184263">
    <property type="component" value="Unassembled WGS sequence"/>
</dbReference>
<dbReference type="Pfam" id="PF00271">
    <property type="entry name" value="Helicase_C"/>
    <property type="match status" value="1"/>
</dbReference>
<gene>
    <name evidence="3" type="ORF">SAMN05216582_11742</name>
</gene>
<dbReference type="EMBL" id="FRBC01000017">
    <property type="protein sequence ID" value="SHK78069.1"/>
    <property type="molecule type" value="Genomic_DNA"/>
</dbReference>
<organism evidence="3 4">
    <name type="scientific">Selenomonas ruminantium</name>
    <dbReference type="NCBI Taxonomy" id="971"/>
    <lineage>
        <taxon>Bacteria</taxon>
        <taxon>Bacillati</taxon>
        <taxon>Bacillota</taxon>
        <taxon>Negativicutes</taxon>
        <taxon>Selenomonadales</taxon>
        <taxon>Selenomonadaceae</taxon>
        <taxon>Selenomonas</taxon>
    </lineage>
</organism>
<keyword evidence="3" id="KW-0347">Helicase</keyword>
<dbReference type="Gene3D" id="3.30.870.10">
    <property type="entry name" value="Endonuclease Chain A"/>
    <property type="match status" value="1"/>
</dbReference>
<dbReference type="SMART" id="SM00490">
    <property type="entry name" value="HELICc"/>
    <property type="match status" value="1"/>
</dbReference>
<keyword evidence="3" id="KW-0547">Nucleotide-binding</keyword>
<dbReference type="SUPFAM" id="SSF56024">
    <property type="entry name" value="Phospholipase D/nuclease"/>
    <property type="match status" value="1"/>
</dbReference>
<feature type="domain" description="Helicase ATP-binding" evidence="1">
    <location>
        <begin position="185"/>
        <end position="316"/>
    </location>
</feature>
<dbReference type="InterPro" id="IPR050742">
    <property type="entry name" value="Helicase_Restrict-Modif_Enz"/>
</dbReference>
<dbReference type="GO" id="GO:0004386">
    <property type="term" value="F:helicase activity"/>
    <property type="evidence" value="ECO:0007669"/>
    <property type="project" value="UniProtKB-KW"/>
</dbReference>
<dbReference type="PROSITE" id="PS51194">
    <property type="entry name" value="HELICASE_CTER"/>
    <property type="match status" value="1"/>
</dbReference>
<name>A0A1M6V9E6_SELRU</name>
<dbReference type="CDD" id="cd18799">
    <property type="entry name" value="SF2_C_EcoAI-like"/>
    <property type="match status" value="1"/>
</dbReference>
<dbReference type="Pfam" id="PF04851">
    <property type="entry name" value="ResIII"/>
    <property type="match status" value="1"/>
</dbReference>
<dbReference type="Pfam" id="PF13091">
    <property type="entry name" value="PLDc_2"/>
    <property type="match status" value="1"/>
</dbReference>
<evidence type="ECO:0000313" key="4">
    <source>
        <dbReference type="Proteomes" id="UP000184263"/>
    </source>
</evidence>
<dbReference type="InterPro" id="IPR006935">
    <property type="entry name" value="Helicase/UvrB_N"/>
</dbReference>